<keyword evidence="1" id="KW-0812">Transmembrane</keyword>
<evidence type="ECO:0000313" key="2">
    <source>
        <dbReference type="EMBL" id="MBX29264.1"/>
    </source>
</evidence>
<keyword evidence="1" id="KW-1133">Transmembrane helix</keyword>
<reference evidence="2" key="1">
    <citation type="submission" date="2018-02" db="EMBL/GenBank/DDBJ databases">
        <title>Rhizophora mucronata_Transcriptome.</title>
        <authorList>
            <person name="Meera S.P."/>
            <person name="Sreeshan A."/>
            <person name="Augustine A."/>
        </authorList>
    </citation>
    <scope>NUCLEOTIDE SEQUENCE</scope>
    <source>
        <tissue evidence="2">Leaf</tissue>
    </source>
</reference>
<keyword evidence="1" id="KW-0472">Membrane</keyword>
<name>A0A2P2MGC3_RHIMU</name>
<proteinExistence type="predicted"/>
<sequence length="68" mass="7815">MIQHTCNAFIITSRFTFPPILLSFLFLIIFSSKREKKPRTLLCKRKTSSEICGVCLLSVLWSSFITDS</sequence>
<feature type="transmembrane region" description="Helical" evidence="1">
    <location>
        <begin position="12"/>
        <end position="30"/>
    </location>
</feature>
<organism evidence="2">
    <name type="scientific">Rhizophora mucronata</name>
    <name type="common">Asiatic mangrove</name>
    <dbReference type="NCBI Taxonomy" id="61149"/>
    <lineage>
        <taxon>Eukaryota</taxon>
        <taxon>Viridiplantae</taxon>
        <taxon>Streptophyta</taxon>
        <taxon>Embryophyta</taxon>
        <taxon>Tracheophyta</taxon>
        <taxon>Spermatophyta</taxon>
        <taxon>Magnoliopsida</taxon>
        <taxon>eudicotyledons</taxon>
        <taxon>Gunneridae</taxon>
        <taxon>Pentapetalae</taxon>
        <taxon>rosids</taxon>
        <taxon>fabids</taxon>
        <taxon>Malpighiales</taxon>
        <taxon>Rhizophoraceae</taxon>
        <taxon>Rhizophora</taxon>
    </lineage>
</organism>
<accession>A0A2P2MGC3</accession>
<protein>
    <submittedName>
        <fullName evidence="2">Uncharacterized protein</fullName>
    </submittedName>
</protein>
<dbReference type="AlphaFoldDB" id="A0A2P2MGC3"/>
<evidence type="ECO:0000256" key="1">
    <source>
        <dbReference type="SAM" id="Phobius"/>
    </source>
</evidence>
<dbReference type="EMBL" id="GGEC01048780">
    <property type="protein sequence ID" value="MBX29264.1"/>
    <property type="molecule type" value="Transcribed_RNA"/>
</dbReference>